<reference evidence="1 2" key="1">
    <citation type="journal article" date="2008" name="Nature">
        <title>The genome of the model beetle and pest Tribolium castaneum.</title>
        <authorList>
            <consortium name="Tribolium Genome Sequencing Consortium"/>
            <person name="Richards S."/>
            <person name="Gibbs R.A."/>
            <person name="Weinstock G.M."/>
            <person name="Brown S.J."/>
            <person name="Denell R."/>
            <person name="Beeman R.W."/>
            <person name="Gibbs R."/>
            <person name="Beeman R.W."/>
            <person name="Brown S.J."/>
            <person name="Bucher G."/>
            <person name="Friedrich M."/>
            <person name="Grimmelikhuijzen C.J."/>
            <person name="Klingler M."/>
            <person name="Lorenzen M."/>
            <person name="Richards S."/>
            <person name="Roth S."/>
            <person name="Schroder R."/>
            <person name="Tautz D."/>
            <person name="Zdobnov E.M."/>
            <person name="Muzny D."/>
            <person name="Gibbs R.A."/>
            <person name="Weinstock G.M."/>
            <person name="Attaway T."/>
            <person name="Bell S."/>
            <person name="Buhay C.J."/>
            <person name="Chandrabose M.N."/>
            <person name="Chavez D."/>
            <person name="Clerk-Blankenburg K.P."/>
            <person name="Cree A."/>
            <person name="Dao M."/>
            <person name="Davis C."/>
            <person name="Chacko J."/>
            <person name="Dinh H."/>
            <person name="Dugan-Rocha S."/>
            <person name="Fowler G."/>
            <person name="Garner T.T."/>
            <person name="Garnes J."/>
            <person name="Gnirke A."/>
            <person name="Hawes A."/>
            <person name="Hernandez J."/>
            <person name="Hines S."/>
            <person name="Holder M."/>
            <person name="Hume J."/>
            <person name="Jhangiani S.N."/>
            <person name="Joshi V."/>
            <person name="Khan Z.M."/>
            <person name="Jackson L."/>
            <person name="Kovar C."/>
            <person name="Kowis A."/>
            <person name="Lee S."/>
            <person name="Lewis L.R."/>
            <person name="Margolis J."/>
            <person name="Morgan M."/>
            <person name="Nazareth L.V."/>
            <person name="Nguyen N."/>
            <person name="Okwuonu G."/>
            <person name="Parker D."/>
            <person name="Richards S."/>
            <person name="Ruiz S.J."/>
            <person name="Santibanez J."/>
            <person name="Savard J."/>
            <person name="Scherer S.E."/>
            <person name="Schneider B."/>
            <person name="Sodergren E."/>
            <person name="Tautz D."/>
            <person name="Vattahil S."/>
            <person name="Villasana D."/>
            <person name="White C.S."/>
            <person name="Wright R."/>
            <person name="Park Y."/>
            <person name="Beeman R.W."/>
            <person name="Lord J."/>
            <person name="Oppert B."/>
            <person name="Lorenzen M."/>
            <person name="Brown S."/>
            <person name="Wang L."/>
            <person name="Savard J."/>
            <person name="Tautz D."/>
            <person name="Richards S."/>
            <person name="Weinstock G."/>
            <person name="Gibbs R.A."/>
            <person name="Liu Y."/>
            <person name="Worley K."/>
            <person name="Weinstock G."/>
            <person name="Elsik C.G."/>
            <person name="Reese J.T."/>
            <person name="Elhaik E."/>
            <person name="Landan G."/>
            <person name="Graur D."/>
            <person name="Arensburger P."/>
            <person name="Atkinson P."/>
            <person name="Beeman R.W."/>
            <person name="Beidler J."/>
            <person name="Brown S.J."/>
            <person name="Demuth J.P."/>
            <person name="Drury D.W."/>
            <person name="Du Y.Z."/>
            <person name="Fujiwara H."/>
            <person name="Lorenzen M."/>
            <person name="Maselli V."/>
            <person name="Osanai M."/>
            <person name="Park Y."/>
            <person name="Robertson H.M."/>
            <person name="Tu Z."/>
            <person name="Wang J.J."/>
            <person name="Wang S."/>
            <person name="Richards S."/>
            <person name="Song H."/>
            <person name="Zhang L."/>
            <person name="Sodergren E."/>
            <person name="Werner D."/>
            <person name="Stanke M."/>
            <person name="Morgenstern B."/>
            <person name="Solovyev V."/>
            <person name="Kosarev P."/>
            <person name="Brown G."/>
            <person name="Chen H.C."/>
            <person name="Ermolaeva O."/>
            <person name="Hlavina W."/>
            <person name="Kapustin Y."/>
            <person name="Kiryutin B."/>
            <person name="Kitts P."/>
            <person name="Maglott D."/>
            <person name="Pruitt K."/>
            <person name="Sapojnikov V."/>
            <person name="Souvorov A."/>
            <person name="Mackey A.J."/>
            <person name="Waterhouse R.M."/>
            <person name="Wyder S."/>
            <person name="Zdobnov E.M."/>
            <person name="Zdobnov E.M."/>
            <person name="Wyder S."/>
            <person name="Kriventseva E.V."/>
            <person name="Kadowaki T."/>
            <person name="Bork P."/>
            <person name="Aranda M."/>
            <person name="Bao R."/>
            <person name="Beermann A."/>
            <person name="Berns N."/>
            <person name="Bolognesi R."/>
            <person name="Bonneton F."/>
            <person name="Bopp D."/>
            <person name="Brown S.J."/>
            <person name="Bucher G."/>
            <person name="Butts T."/>
            <person name="Chaumot A."/>
            <person name="Denell R.E."/>
            <person name="Ferrier D.E."/>
            <person name="Friedrich M."/>
            <person name="Gordon C.M."/>
            <person name="Jindra M."/>
            <person name="Klingler M."/>
            <person name="Lan Q."/>
            <person name="Lattorff H.M."/>
            <person name="Laudet V."/>
            <person name="von Levetsow C."/>
            <person name="Liu Z."/>
            <person name="Lutz R."/>
            <person name="Lynch J.A."/>
            <person name="da Fonseca R.N."/>
            <person name="Posnien N."/>
            <person name="Reuter R."/>
            <person name="Roth S."/>
            <person name="Savard J."/>
            <person name="Schinko J.B."/>
            <person name="Schmitt C."/>
            <person name="Schoppmeier M."/>
            <person name="Schroder R."/>
            <person name="Shippy T.D."/>
            <person name="Simonnet F."/>
            <person name="Marques-Souza H."/>
            <person name="Tautz D."/>
            <person name="Tomoyasu Y."/>
            <person name="Trauner J."/>
            <person name="Van der Zee M."/>
            <person name="Vervoort M."/>
            <person name="Wittkopp N."/>
            <person name="Wimmer E.A."/>
            <person name="Yang X."/>
            <person name="Jones A.K."/>
            <person name="Sattelle D.B."/>
            <person name="Ebert P.R."/>
            <person name="Nelson D."/>
            <person name="Scott J.G."/>
            <person name="Beeman R.W."/>
            <person name="Muthukrishnan S."/>
            <person name="Kramer K.J."/>
            <person name="Arakane Y."/>
            <person name="Beeman R.W."/>
            <person name="Zhu Q."/>
            <person name="Hogenkamp D."/>
            <person name="Dixit R."/>
            <person name="Oppert B."/>
            <person name="Jiang H."/>
            <person name="Zou Z."/>
            <person name="Marshall J."/>
            <person name="Elpidina E."/>
            <person name="Vinokurov K."/>
            <person name="Oppert C."/>
            <person name="Zou Z."/>
            <person name="Evans J."/>
            <person name="Lu Z."/>
            <person name="Zhao P."/>
            <person name="Sumathipala N."/>
            <person name="Altincicek B."/>
            <person name="Vilcinskas A."/>
            <person name="Williams M."/>
            <person name="Hultmark D."/>
            <person name="Hetru C."/>
            <person name="Jiang H."/>
            <person name="Grimmelikhuijzen C.J."/>
            <person name="Hauser F."/>
            <person name="Cazzamali G."/>
            <person name="Williamson M."/>
            <person name="Park Y."/>
            <person name="Li B."/>
            <person name="Tanaka Y."/>
            <person name="Predel R."/>
            <person name="Neupert S."/>
            <person name="Schachtner J."/>
            <person name="Verleyen P."/>
            <person name="Raible F."/>
            <person name="Bork P."/>
            <person name="Friedrich M."/>
            <person name="Walden K.K."/>
            <person name="Robertson H.M."/>
            <person name="Angeli S."/>
            <person name="Foret S."/>
            <person name="Bucher G."/>
            <person name="Schuetz S."/>
            <person name="Maleszka R."/>
            <person name="Wimmer E.A."/>
            <person name="Beeman R.W."/>
            <person name="Lorenzen M."/>
            <person name="Tomoyasu Y."/>
            <person name="Miller S.C."/>
            <person name="Grossmann D."/>
            <person name="Bucher G."/>
        </authorList>
    </citation>
    <scope>NUCLEOTIDE SEQUENCE [LARGE SCALE GENOMIC DNA]</scope>
    <source>
        <strain evidence="1 2">Georgia GA2</strain>
    </source>
</reference>
<keyword evidence="2" id="KW-1185">Reference proteome</keyword>
<dbReference type="InParanoid" id="A0A139WE92"/>
<name>A0A139WE92_TRICA</name>
<evidence type="ECO:0000313" key="1">
    <source>
        <dbReference type="EMBL" id="KYB26298.1"/>
    </source>
</evidence>
<proteinExistence type="predicted"/>
<accession>A0A139WE92</accession>
<dbReference type="EMBL" id="KQ971354">
    <property type="protein sequence ID" value="KYB26298.1"/>
    <property type="molecule type" value="Genomic_DNA"/>
</dbReference>
<sequence>MAIAEVAIDLFKSTFSINTNTSDIKFLRVQEEPYNTLEQKHEFGEKVCVLHTVSLSIFNIEVNLRILCFKYDDHVEVLKLEINVPNDSFSREVAPCKNFLQRKRNMNLTFELLIKFAKLFEMRRLICWTVFKKYPLIIVTENEAGIAVKCYTANFNRNLLDFNWTINWIVEECEVSDFIEFYLNNSVLSKRRRGKVREKLEVIVQPHIDFHTKLKLWKSVLENLYSRPSAPTTDILEISSDEDDSVIEIS</sequence>
<evidence type="ECO:0000313" key="2">
    <source>
        <dbReference type="Proteomes" id="UP000007266"/>
    </source>
</evidence>
<dbReference type="OrthoDB" id="6719573at2759"/>
<reference evidence="1 2" key="2">
    <citation type="journal article" date="2010" name="Nucleic Acids Res.">
        <title>BeetleBase in 2010: revisions to provide comprehensive genomic information for Tribolium castaneum.</title>
        <authorList>
            <person name="Kim H.S."/>
            <person name="Murphy T."/>
            <person name="Xia J."/>
            <person name="Caragea D."/>
            <person name="Park Y."/>
            <person name="Beeman R.W."/>
            <person name="Lorenzen M.D."/>
            <person name="Butcher S."/>
            <person name="Manak J.R."/>
            <person name="Brown S.J."/>
        </authorList>
    </citation>
    <scope>GENOME REANNOTATION</scope>
    <source>
        <strain evidence="1 2">Georgia GA2</strain>
    </source>
</reference>
<organism evidence="1 2">
    <name type="scientific">Tribolium castaneum</name>
    <name type="common">Red flour beetle</name>
    <dbReference type="NCBI Taxonomy" id="7070"/>
    <lineage>
        <taxon>Eukaryota</taxon>
        <taxon>Metazoa</taxon>
        <taxon>Ecdysozoa</taxon>
        <taxon>Arthropoda</taxon>
        <taxon>Hexapoda</taxon>
        <taxon>Insecta</taxon>
        <taxon>Pterygota</taxon>
        <taxon>Neoptera</taxon>
        <taxon>Endopterygota</taxon>
        <taxon>Coleoptera</taxon>
        <taxon>Polyphaga</taxon>
        <taxon>Cucujiformia</taxon>
        <taxon>Tenebrionidae</taxon>
        <taxon>Tenebrionidae incertae sedis</taxon>
        <taxon>Tribolium</taxon>
    </lineage>
</organism>
<dbReference type="KEGG" id="tca:103313636"/>
<protein>
    <submittedName>
        <fullName evidence="1">Uncharacterized protein</fullName>
    </submittedName>
</protein>
<dbReference type="Proteomes" id="UP000007266">
    <property type="component" value="Linkage group 7"/>
</dbReference>
<dbReference type="AlphaFoldDB" id="A0A139WE92"/>
<gene>
    <name evidence="1" type="primary">AUGUSTUS-3.0.2_34794</name>
    <name evidence="1" type="ORF">TcasGA2_TC034794</name>
</gene>